<dbReference type="AlphaFoldDB" id="A0A172Y3W7"/>
<evidence type="ECO:0000313" key="1">
    <source>
        <dbReference type="EMBL" id="ANF53907.1"/>
    </source>
</evidence>
<keyword evidence="2" id="KW-1185">Reference proteome</keyword>
<protein>
    <submittedName>
        <fullName evidence="1">Uncharacterized protein</fullName>
    </submittedName>
</protein>
<dbReference type="STRING" id="588932.DA69_03560"/>
<evidence type="ECO:0000313" key="2">
    <source>
        <dbReference type="Proteomes" id="UP000077603"/>
    </source>
</evidence>
<sequence length="158" mass="17309">MSVTEMNALMLKKTGWTAAWGATLGSALILGGCVGAFEPKTDPTSPLAPRIQQLVDENRQYPRWADFPRSSTPLPAPTEIAADVGRMQGRSAALTAEMARIDWTLNSDPAAFLAEINRRLDASQMSPQTLKTAQEVEAYAEELRRRATAPPPIDRPRF</sequence>
<accession>A0A172Y3W7</accession>
<proteinExistence type="predicted"/>
<reference evidence="1 2" key="1">
    <citation type="journal article" date="2014" name="Genome Announc.">
        <title>Genome Sequence of a Promising Hydrogen-Producing Facultative Anaerobic Bacterium, Brevundimonas naejangsanensis Strain B1.</title>
        <authorList>
            <person name="Su H."/>
            <person name="Zhang T."/>
            <person name="Bao M."/>
            <person name="Jiang Y."/>
            <person name="Wang Y."/>
            <person name="Tan T."/>
        </authorList>
    </citation>
    <scope>NUCLEOTIDE SEQUENCE [LARGE SCALE GENOMIC DNA]</scope>
    <source>
        <strain evidence="1 2">B1</strain>
    </source>
</reference>
<gene>
    <name evidence="1" type="ORF">DA69_03560</name>
</gene>
<dbReference type="KEGG" id="bne:DA69_03560"/>
<name>A0A172Y3W7_9CAUL</name>
<dbReference type="OrthoDB" id="7203260at2"/>
<dbReference type="Proteomes" id="UP000077603">
    <property type="component" value="Chromosome"/>
</dbReference>
<dbReference type="EMBL" id="CP015614">
    <property type="protein sequence ID" value="ANF53907.1"/>
    <property type="molecule type" value="Genomic_DNA"/>
</dbReference>
<organism evidence="1 2">
    <name type="scientific">Brevundimonas naejangsanensis</name>
    <dbReference type="NCBI Taxonomy" id="588932"/>
    <lineage>
        <taxon>Bacteria</taxon>
        <taxon>Pseudomonadati</taxon>
        <taxon>Pseudomonadota</taxon>
        <taxon>Alphaproteobacteria</taxon>
        <taxon>Caulobacterales</taxon>
        <taxon>Caulobacteraceae</taxon>
        <taxon>Brevundimonas</taxon>
    </lineage>
</organism>